<dbReference type="SUPFAM" id="SSF52540">
    <property type="entry name" value="P-loop containing nucleoside triphosphate hydrolases"/>
    <property type="match status" value="1"/>
</dbReference>
<keyword evidence="1" id="KW-0547">Nucleotide-binding</keyword>
<dbReference type="InterPro" id="IPR035965">
    <property type="entry name" value="PAS-like_dom_sf"/>
</dbReference>
<evidence type="ECO:0000256" key="3">
    <source>
        <dbReference type="ARBA" id="ARBA00023015"/>
    </source>
</evidence>
<dbReference type="Gene3D" id="3.40.50.300">
    <property type="entry name" value="P-loop containing nucleotide triphosphate hydrolases"/>
    <property type="match status" value="1"/>
</dbReference>
<dbReference type="RefSeq" id="WP_204661795.1">
    <property type="nucleotide sequence ID" value="NZ_JAFBDT010000002.1"/>
</dbReference>
<proteinExistence type="predicted"/>
<dbReference type="Gene3D" id="1.10.8.60">
    <property type="match status" value="1"/>
</dbReference>
<dbReference type="InterPro" id="IPR025944">
    <property type="entry name" value="Sigma_54_int_dom_CS"/>
</dbReference>
<dbReference type="InterPro" id="IPR013767">
    <property type="entry name" value="PAS_fold"/>
</dbReference>
<feature type="domain" description="PAS" evidence="7">
    <location>
        <begin position="6"/>
        <end position="75"/>
    </location>
</feature>
<dbReference type="PROSITE" id="PS50112">
    <property type="entry name" value="PAS"/>
    <property type="match status" value="1"/>
</dbReference>
<evidence type="ECO:0000259" key="7">
    <source>
        <dbReference type="PROSITE" id="PS50112"/>
    </source>
</evidence>
<feature type="domain" description="Sigma-54 factor interaction" evidence="6">
    <location>
        <begin position="156"/>
        <end position="384"/>
    </location>
</feature>
<dbReference type="InterPro" id="IPR003593">
    <property type="entry name" value="AAA+_ATPase"/>
</dbReference>
<dbReference type="Pfam" id="PF25601">
    <property type="entry name" value="AAA_lid_14"/>
    <property type="match status" value="1"/>
</dbReference>
<dbReference type="CDD" id="cd00130">
    <property type="entry name" value="PAS"/>
    <property type="match status" value="1"/>
</dbReference>
<dbReference type="PROSITE" id="PS00688">
    <property type="entry name" value="SIGMA54_INTERACT_3"/>
    <property type="match status" value="1"/>
</dbReference>
<dbReference type="InterPro" id="IPR002197">
    <property type="entry name" value="HTH_Fis"/>
</dbReference>
<dbReference type="SMART" id="SM00382">
    <property type="entry name" value="AAA"/>
    <property type="match status" value="1"/>
</dbReference>
<keyword evidence="3" id="KW-0805">Transcription regulation</keyword>
<evidence type="ECO:0000313" key="8">
    <source>
        <dbReference type="EMBL" id="MBM7560952.1"/>
    </source>
</evidence>
<dbReference type="PROSITE" id="PS00676">
    <property type="entry name" value="SIGMA54_INTERACT_2"/>
    <property type="match status" value="1"/>
</dbReference>
<keyword evidence="5" id="KW-0804">Transcription</keyword>
<accession>A0ABS2MNH5</accession>
<dbReference type="PRINTS" id="PR01590">
    <property type="entry name" value="HTHFIS"/>
</dbReference>
<dbReference type="PANTHER" id="PTHR32071:SF74">
    <property type="entry name" value="TRANSCRIPTIONAL ACTIVATOR ROCR"/>
    <property type="match status" value="1"/>
</dbReference>
<dbReference type="Gene3D" id="3.30.450.20">
    <property type="entry name" value="PAS domain"/>
    <property type="match status" value="1"/>
</dbReference>
<evidence type="ECO:0000313" key="9">
    <source>
        <dbReference type="Proteomes" id="UP000767854"/>
    </source>
</evidence>
<dbReference type="PANTHER" id="PTHR32071">
    <property type="entry name" value="TRANSCRIPTIONAL REGULATORY PROTEIN"/>
    <property type="match status" value="1"/>
</dbReference>
<dbReference type="Gene3D" id="1.10.10.60">
    <property type="entry name" value="Homeodomain-like"/>
    <property type="match status" value="1"/>
</dbReference>
<name>A0ABS2MNH5_9FIRM</name>
<comment type="caution">
    <text evidence="8">The sequence shown here is derived from an EMBL/GenBank/DDBJ whole genome shotgun (WGS) entry which is preliminary data.</text>
</comment>
<dbReference type="NCBIfam" id="TIGR00229">
    <property type="entry name" value="sensory_box"/>
    <property type="match status" value="1"/>
</dbReference>
<evidence type="ECO:0000256" key="2">
    <source>
        <dbReference type="ARBA" id="ARBA00022840"/>
    </source>
</evidence>
<sequence length="474" mass="53426">MHPLLTLEHVKFMLEYISDGVQIVDADGNLVYCNHNSAVLDDINISESIGKHITEIYPSLKEEESTLLKVLITKNPIFNKEQTYRTYKGKIIATVNHTLPIINKGQIEGAIEISRNVTPYKELSERYLDLQSKVNAPSVSSGKRRAMPAIYTFEDIKTIHSEFNRIKSVAMKAAPTEIPVLIYGETGTGKELLTQAIHNSSKRKHNPFIAQNCAALPASLLEGILFGTVKGGFTGAVDRRGLFELADTGTLFLDEINSMPQELQAKLLRVLQDGRIRRVGDTKETQVDVRIIAATNVDPNIALEDGMIRRDLYYRLNTVTLWIPKLSDRKEDIPLLTQYFIDKYNNQLYRNFKGVTEAVMTLFHNYNWPGNVRELEHVIEGAVNFAEGNSIDLDDLPPNLRRHYDTHFKTFKTHTLQQTELLEQADLNTILKTAETTAIDAAMDATGGNITQAAKILGIPRQTLQYKLKVNYRG</sequence>
<dbReference type="SUPFAM" id="SSF55785">
    <property type="entry name" value="PYP-like sensor domain (PAS domain)"/>
    <property type="match status" value="1"/>
</dbReference>
<dbReference type="InterPro" id="IPR009057">
    <property type="entry name" value="Homeodomain-like_sf"/>
</dbReference>
<keyword evidence="2" id="KW-0067">ATP-binding</keyword>
<keyword evidence="9" id="KW-1185">Reference proteome</keyword>
<dbReference type="InterPro" id="IPR058031">
    <property type="entry name" value="AAA_lid_NorR"/>
</dbReference>
<dbReference type="PROSITE" id="PS50045">
    <property type="entry name" value="SIGMA54_INTERACT_4"/>
    <property type="match status" value="1"/>
</dbReference>
<dbReference type="SUPFAM" id="SSF46689">
    <property type="entry name" value="Homeodomain-like"/>
    <property type="match status" value="1"/>
</dbReference>
<dbReference type="Pfam" id="PF00158">
    <property type="entry name" value="Sigma54_activat"/>
    <property type="match status" value="1"/>
</dbReference>
<dbReference type="InterPro" id="IPR002078">
    <property type="entry name" value="Sigma_54_int"/>
</dbReference>
<evidence type="ECO:0000256" key="1">
    <source>
        <dbReference type="ARBA" id="ARBA00022741"/>
    </source>
</evidence>
<organism evidence="8 9">
    <name type="scientific">Fusibacter tunisiensis</name>
    <dbReference type="NCBI Taxonomy" id="1008308"/>
    <lineage>
        <taxon>Bacteria</taxon>
        <taxon>Bacillati</taxon>
        <taxon>Bacillota</taxon>
        <taxon>Clostridia</taxon>
        <taxon>Eubacteriales</taxon>
        <taxon>Eubacteriales Family XII. Incertae Sedis</taxon>
        <taxon>Fusibacter</taxon>
    </lineage>
</organism>
<evidence type="ECO:0000259" key="6">
    <source>
        <dbReference type="PROSITE" id="PS50045"/>
    </source>
</evidence>
<dbReference type="CDD" id="cd00009">
    <property type="entry name" value="AAA"/>
    <property type="match status" value="1"/>
</dbReference>
<dbReference type="InterPro" id="IPR025943">
    <property type="entry name" value="Sigma_54_int_dom_ATP-bd_2"/>
</dbReference>
<dbReference type="InterPro" id="IPR000014">
    <property type="entry name" value="PAS"/>
</dbReference>
<dbReference type="InterPro" id="IPR025662">
    <property type="entry name" value="Sigma_54_int_dom_ATP-bd_1"/>
</dbReference>
<protein>
    <submittedName>
        <fullName evidence="8">Arginine utilization regulatory protein</fullName>
    </submittedName>
</protein>
<evidence type="ECO:0000256" key="5">
    <source>
        <dbReference type="ARBA" id="ARBA00023163"/>
    </source>
</evidence>
<reference evidence="8 9" key="1">
    <citation type="submission" date="2021-01" db="EMBL/GenBank/DDBJ databases">
        <title>Genomic Encyclopedia of Type Strains, Phase IV (KMG-IV): sequencing the most valuable type-strain genomes for metagenomic binning, comparative biology and taxonomic classification.</title>
        <authorList>
            <person name="Goeker M."/>
        </authorList>
    </citation>
    <scope>NUCLEOTIDE SEQUENCE [LARGE SCALE GENOMIC DNA]</scope>
    <source>
        <strain evidence="8 9">DSM 24436</strain>
    </source>
</reference>
<dbReference type="EMBL" id="JAFBDT010000002">
    <property type="protein sequence ID" value="MBM7560952.1"/>
    <property type="molecule type" value="Genomic_DNA"/>
</dbReference>
<keyword evidence="4" id="KW-0238">DNA-binding</keyword>
<dbReference type="InterPro" id="IPR027417">
    <property type="entry name" value="P-loop_NTPase"/>
</dbReference>
<dbReference type="Proteomes" id="UP000767854">
    <property type="component" value="Unassembled WGS sequence"/>
</dbReference>
<dbReference type="PROSITE" id="PS00675">
    <property type="entry name" value="SIGMA54_INTERACT_1"/>
    <property type="match status" value="1"/>
</dbReference>
<dbReference type="Pfam" id="PF02954">
    <property type="entry name" value="HTH_8"/>
    <property type="match status" value="1"/>
</dbReference>
<gene>
    <name evidence="8" type="ORF">JOC49_000466</name>
</gene>
<evidence type="ECO:0000256" key="4">
    <source>
        <dbReference type="ARBA" id="ARBA00023125"/>
    </source>
</evidence>
<dbReference type="Pfam" id="PF00989">
    <property type="entry name" value="PAS"/>
    <property type="match status" value="1"/>
</dbReference>